<dbReference type="PANTHER" id="PTHR12318:SF0">
    <property type="entry name" value="ACYL-COENZYME A DIPHOSPHATASE NUDT19"/>
    <property type="match status" value="1"/>
</dbReference>
<dbReference type="GO" id="GO:0046872">
    <property type="term" value="F:metal ion binding"/>
    <property type="evidence" value="ECO:0007669"/>
    <property type="project" value="UniProtKB-KW"/>
</dbReference>
<dbReference type="EMBL" id="JACIDJ010000003">
    <property type="protein sequence ID" value="MBB3898682.1"/>
    <property type="molecule type" value="Genomic_DNA"/>
</dbReference>
<dbReference type="Gene3D" id="3.90.79.10">
    <property type="entry name" value="Nucleoside Triphosphate Pyrophosphohydrolase"/>
    <property type="match status" value="1"/>
</dbReference>
<comment type="cofactor">
    <cofactor evidence="2">
        <name>Mg(2+)</name>
        <dbReference type="ChEBI" id="CHEBI:18420"/>
    </cofactor>
</comment>
<dbReference type="InterPro" id="IPR015797">
    <property type="entry name" value="NUDIX_hydrolase-like_dom_sf"/>
</dbReference>
<dbReference type="Pfam" id="PF00293">
    <property type="entry name" value="NUDIX"/>
    <property type="match status" value="1"/>
</dbReference>
<proteinExistence type="predicted"/>
<dbReference type="AlphaFoldDB" id="A0A840ACN7"/>
<evidence type="ECO:0000259" key="8">
    <source>
        <dbReference type="PROSITE" id="PS51462"/>
    </source>
</evidence>
<protein>
    <submittedName>
        <fullName evidence="9">8-oxo-dGTP pyrophosphatase MutT (NUDIX family)</fullName>
    </submittedName>
</protein>
<evidence type="ECO:0000256" key="7">
    <source>
        <dbReference type="SAM" id="MobiDB-lite"/>
    </source>
</evidence>
<dbReference type="PROSITE" id="PS51462">
    <property type="entry name" value="NUDIX"/>
    <property type="match status" value="1"/>
</dbReference>
<dbReference type="SUPFAM" id="SSF55811">
    <property type="entry name" value="Nudix"/>
    <property type="match status" value="1"/>
</dbReference>
<name>A0A840ACN7_9PROT</name>
<sequence length="248" mass="26517">MDTPAPAKPRPAATILLLRDGAAGLEVLMVARAREVDFASGALVFPGGRVEAADSALAPEGDPLGHYRIAAIREAWEECGLLLARPPAPPPAEGPFAAHLAGLGLRPHHEALTPFAHWVTPVHSPKRFDTHFFVAPAPEDQVAVHDGHEMVEAVWMRPGQVLEEAEAGRRTLVFPTRLNLGRLARHRSMEEAIKTARATPIVTVMPEPVPDGEGNVMLRIPEAAGYGGSLFPAKDRPASGGRWPGQKG</sequence>
<evidence type="ECO:0000256" key="3">
    <source>
        <dbReference type="ARBA" id="ARBA00022723"/>
    </source>
</evidence>
<feature type="region of interest" description="Disordered" evidence="7">
    <location>
        <begin position="229"/>
        <end position="248"/>
    </location>
</feature>
<dbReference type="PANTHER" id="PTHR12318">
    <property type="entry name" value="TESTOSTERONE-REGULATED PROTEIN RP2"/>
    <property type="match status" value="1"/>
</dbReference>
<keyword evidence="3" id="KW-0479">Metal-binding</keyword>
<evidence type="ECO:0000256" key="5">
    <source>
        <dbReference type="ARBA" id="ARBA00022842"/>
    </source>
</evidence>
<evidence type="ECO:0000256" key="1">
    <source>
        <dbReference type="ARBA" id="ARBA00001936"/>
    </source>
</evidence>
<keyword evidence="5" id="KW-0460">Magnesium</keyword>
<keyword evidence="10" id="KW-1185">Reference proteome</keyword>
<dbReference type="InterPro" id="IPR000086">
    <property type="entry name" value="NUDIX_hydrolase_dom"/>
</dbReference>
<evidence type="ECO:0000313" key="9">
    <source>
        <dbReference type="EMBL" id="MBB3898682.1"/>
    </source>
</evidence>
<evidence type="ECO:0000256" key="2">
    <source>
        <dbReference type="ARBA" id="ARBA00001946"/>
    </source>
</evidence>
<feature type="domain" description="Nudix hydrolase" evidence="8">
    <location>
        <begin position="8"/>
        <end position="178"/>
    </location>
</feature>
<keyword evidence="6" id="KW-0464">Manganese</keyword>
<dbReference type="InterPro" id="IPR039121">
    <property type="entry name" value="NUDT19"/>
</dbReference>
<comment type="caution">
    <text evidence="9">The sequence shown here is derived from an EMBL/GenBank/DDBJ whole genome shotgun (WGS) entry which is preliminary data.</text>
</comment>
<dbReference type="CDD" id="cd18870">
    <property type="entry name" value="NUDIX_AcylCoAdiphos_Nudt19"/>
    <property type="match status" value="1"/>
</dbReference>
<comment type="cofactor">
    <cofactor evidence="1">
        <name>Mn(2+)</name>
        <dbReference type="ChEBI" id="CHEBI:29035"/>
    </cofactor>
</comment>
<reference evidence="9 10" key="1">
    <citation type="submission" date="2020-08" db="EMBL/GenBank/DDBJ databases">
        <title>Genomic Encyclopedia of Type Strains, Phase IV (KMG-IV): sequencing the most valuable type-strain genomes for metagenomic binning, comparative biology and taxonomic classification.</title>
        <authorList>
            <person name="Goeker M."/>
        </authorList>
    </citation>
    <scope>NUCLEOTIDE SEQUENCE [LARGE SCALE GENOMIC DNA]</scope>
    <source>
        <strain evidence="9 10">DSM 19979</strain>
    </source>
</reference>
<gene>
    <name evidence="9" type="ORF">GGQ83_002125</name>
</gene>
<organism evidence="9 10">
    <name type="scientific">Roseococcus suduntuyensis</name>
    <dbReference type="NCBI Taxonomy" id="455361"/>
    <lineage>
        <taxon>Bacteria</taxon>
        <taxon>Pseudomonadati</taxon>
        <taxon>Pseudomonadota</taxon>
        <taxon>Alphaproteobacteria</taxon>
        <taxon>Acetobacterales</taxon>
        <taxon>Roseomonadaceae</taxon>
        <taxon>Roseococcus</taxon>
    </lineage>
</organism>
<keyword evidence="4" id="KW-0378">Hydrolase</keyword>
<accession>A0A840ACN7</accession>
<evidence type="ECO:0000313" key="10">
    <source>
        <dbReference type="Proteomes" id="UP000553193"/>
    </source>
</evidence>
<evidence type="ECO:0000256" key="6">
    <source>
        <dbReference type="ARBA" id="ARBA00023211"/>
    </source>
</evidence>
<dbReference type="Proteomes" id="UP000553193">
    <property type="component" value="Unassembled WGS sequence"/>
</dbReference>
<evidence type="ECO:0000256" key="4">
    <source>
        <dbReference type="ARBA" id="ARBA00022801"/>
    </source>
</evidence>
<dbReference type="GO" id="GO:0016818">
    <property type="term" value="F:hydrolase activity, acting on acid anhydrides, in phosphorus-containing anhydrides"/>
    <property type="evidence" value="ECO:0007669"/>
    <property type="project" value="InterPro"/>
</dbReference>
<dbReference type="RefSeq" id="WP_184383776.1">
    <property type="nucleotide sequence ID" value="NZ_JACIDJ010000003.1"/>
</dbReference>